<protein>
    <submittedName>
        <fullName evidence="1">PRD domain-containing protein</fullName>
    </submittedName>
</protein>
<evidence type="ECO:0000313" key="2">
    <source>
        <dbReference type="Proteomes" id="UP001226091"/>
    </source>
</evidence>
<gene>
    <name evidence="1" type="ORF">QLQ22_19500</name>
</gene>
<sequence length="114" mass="13295">MKELFERLEILKSTDAITENAQIICHKTIDAYVSQTEAANYQMLITHLAMAVTRMERNEPLNAPPPSIMKEIYNSPNLEEAQRRVKWIEIECRITIPREEKEFLYMHFVAALTA</sequence>
<name>A0ACD4R8Q5_9BACI</name>
<evidence type="ECO:0000313" key="1">
    <source>
        <dbReference type="EMBL" id="WHZ56853.1"/>
    </source>
</evidence>
<keyword evidence="2" id="KW-1185">Reference proteome</keyword>
<dbReference type="Proteomes" id="UP001226091">
    <property type="component" value="Chromosome"/>
</dbReference>
<dbReference type="EMBL" id="CP126116">
    <property type="protein sequence ID" value="WHZ56853.1"/>
    <property type="molecule type" value="Genomic_DNA"/>
</dbReference>
<proteinExistence type="predicted"/>
<organism evidence="1 2">
    <name type="scientific">Metabacillus hrfriensis</name>
    <dbReference type="NCBI Taxonomy" id="3048891"/>
    <lineage>
        <taxon>Bacteria</taxon>
        <taxon>Bacillati</taxon>
        <taxon>Bacillota</taxon>
        <taxon>Bacilli</taxon>
        <taxon>Bacillales</taxon>
        <taxon>Bacillaceae</taxon>
        <taxon>Metabacillus</taxon>
    </lineage>
</organism>
<reference evidence="2" key="1">
    <citation type="journal article" date="2025" name="Aquaculture">
        <title>Assessment of the bioflocculant production and safety properties of Metabacillus hrfriensis sp. nov. based on phenotypic and whole-genome sequencing analysis.</title>
        <authorList>
            <person name="Zhang R."/>
            <person name="Zhao Z."/>
            <person name="Luo L."/>
            <person name="Wang S."/>
            <person name="Guo K."/>
            <person name="Xu W."/>
        </authorList>
    </citation>
    <scope>NUCLEOTIDE SEQUENCE [LARGE SCALE GENOMIC DNA]</scope>
    <source>
        <strain evidence="2">CT-WN-B3</strain>
    </source>
</reference>
<accession>A0ACD4R8Q5</accession>